<dbReference type="EMBL" id="DS268211">
    <property type="protein sequence ID" value="KMU81979.1"/>
    <property type="molecule type" value="Genomic_DNA"/>
</dbReference>
<keyword evidence="2" id="KW-0413">Isomerase</keyword>
<dbReference type="AlphaFoldDB" id="A0A0J8RA57"/>
<dbReference type="GO" id="GO:0016853">
    <property type="term" value="F:isomerase activity"/>
    <property type="evidence" value="ECO:0007669"/>
    <property type="project" value="UniProtKB-KW"/>
</dbReference>
<dbReference type="STRING" id="454286.A0A0J8RA57"/>
<proteinExistence type="predicted"/>
<dbReference type="InterPro" id="IPR011679">
    <property type="entry name" value="ERp29_C"/>
</dbReference>
<accession>A0A0J8RA57</accession>
<name>A0A0J8RA57_COCIT</name>
<dbReference type="SUPFAM" id="SSF47933">
    <property type="entry name" value="ERP29 C domain-like"/>
    <property type="match status" value="1"/>
</dbReference>
<reference evidence="3" key="1">
    <citation type="journal article" date="2010" name="Genome Res.">
        <title>Population genomic sequencing of Coccidioides fungi reveals recent hybridization and transposon control.</title>
        <authorList>
            <person name="Neafsey D.E."/>
            <person name="Barker B.M."/>
            <person name="Sharpton T.J."/>
            <person name="Stajich J.E."/>
            <person name="Park D.J."/>
            <person name="Whiston E."/>
            <person name="Hung C.-Y."/>
            <person name="McMahan C."/>
            <person name="White J."/>
            <person name="Sykes S."/>
            <person name="Heiman D."/>
            <person name="Young S."/>
            <person name="Zeng Q."/>
            <person name="Abouelleil A."/>
            <person name="Aftuck L."/>
            <person name="Bessette D."/>
            <person name="Brown A."/>
            <person name="FitzGerald M."/>
            <person name="Lui A."/>
            <person name="Macdonald J.P."/>
            <person name="Priest M."/>
            <person name="Orbach M.J."/>
            <person name="Galgiani J.N."/>
            <person name="Kirkland T.N."/>
            <person name="Cole G.T."/>
            <person name="Birren B.W."/>
            <person name="Henn M.R."/>
            <person name="Taylor J.W."/>
            <person name="Rounsley S.D."/>
        </authorList>
    </citation>
    <scope>NUCLEOTIDE SEQUENCE [LARGE SCALE GENOMIC DNA]</scope>
    <source>
        <strain evidence="3">RMSCC 3703</strain>
    </source>
</reference>
<sequence>MRNTRAVERLNAKGGAIEALDDIYVSGGAIAEIAKDIKAAAGDLKQKYAQYYVKVATKLSENSGYAAKELARLEKMKSKGSLAPEKLDDLVSRSNILRRFLGKEGKKGAKDEL</sequence>
<dbReference type="GO" id="GO:0005783">
    <property type="term" value="C:endoplasmic reticulum"/>
    <property type="evidence" value="ECO:0007669"/>
    <property type="project" value="InterPro"/>
</dbReference>
<dbReference type="InterPro" id="IPR036356">
    <property type="entry name" value="ERp29_C_sf"/>
</dbReference>
<dbReference type="Proteomes" id="UP000054559">
    <property type="component" value="Unassembled WGS sequence"/>
</dbReference>
<evidence type="ECO:0000313" key="3">
    <source>
        <dbReference type="Proteomes" id="UP000054559"/>
    </source>
</evidence>
<dbReference type="Pfam" id="PF07749">
    <property type="entry name" value="ERp29"/>
    <property type="match status" value="1"/>
</dbReference>
<evidence type="ECO:0000259" key="1">
    <source>
        <dbReference type="Pfam" id="PF07749"/>
    </source>
</evidence>
<protein>
    <submittedName>
        <fullName evidence="2">Disulfide isomerase tigA</fullName>
    </submittedName>
</protein>
<dbReference type="CDD" id="cd00238">
    <property type="entry name" value="ERp29c"/>
    <property type="match status" value="1"/>
</dbReference>
<gene>
    <name evidence="2" type="ORF">CISG_09465</name>
</gene>
<dbReference type="Gene3D" id="1.20.1150.12">
    <property type="entry name" value="Endoplasmic reticulum resident protein 29, C-terminal domain"/>
    <property type="match status" value="1"/>
</dbReference>
<evidence type="ECO:0000313" key="2">
    <source>
        <dbReference type="EMBL" id="KMU81979.1"/>
    </source>
</evidence>
<dbReference type="OrthoDB" id="10264505at2759"/>
<feature type="domain" description="Endoplasmic reticulum resident protein 29 C-terminal" evidence="1">
    <location>
        <begin position="17"/>
        <end position="100"/>
    </location>
</feature>
<organism evidence="2 3">
    <name type="scientific">Coccidioides immitis RMSCC 3703</name>
    <dbReference type="NCBI Taxonomy" id="454286"/>
    <lineage>
        <taxon>Eukaryota</taxon>
        <taxon>Fungi</taxon>
        <taxon>Dikarya</taxon>
        <taxon>Ascomycota</taxon>
        <taxon>Pezizomycotina</taxon>
        <taxon>Eurotiomycetes</taxon>
        <taxon>Eurotiomycetidae</taxon>
        <taxon>Onygenales</taxon>
        <taxon>Onygenaceae</taxon>
        <taxon>Coccidioides</taxon>
    </lineage>
</organism>